<dbReference type="InterPro" id="IPR038063">
    <property type="entry name" value="Transpep_catalytic_dom"/>
</dbReference>
<evidence type="ECO:0000313" key="10">
    <source>
        <dbReference type="Proteomes" id="UP000193926"/>
    </source>
</evidence>
<evidence type="ECO:0000256" key="1">
    <source>
        <dbReference type="ARBA" id="ARBA00004752"/>
    </source>
</evidence>
<dbReference type="CDD" id="cd16913">
    <property type="entry name" value="YkuD_like"/>
    <property type="match status" value="1"/>
</dbReference>
<comment type="caution">
    <text evidence="9">The sequence shown here is derived from an EMBL/GenBank/DDBJ whole genome shotgun (WGS) entry which is preliminary data.</text>
</comment>
<evidence type="ECO:0000256" key="3">
    <source>
        <dbReference type="ARBA" id="ARBA00022679"/>
    </source>
</evidence>
<dbReference type="EMBL" id="JFKC01000046">
    <property type="protein sequence ID" value="OSQ42532.1"/>
    <property type="molecule type" value="Genomic_DNA"/>
</dbReference>
<dbReference type="Proteomes" id="UP000193926">
    <property type="component" value="Unassembled WGS sequence"/>
</dbReference>
<evidence type="ECO:0000256" key="5">
    <source>
        <dbReference type="ARBA" id="ARBA00022984"/>
    </source>
</evidence>
<dbReference type="Gene3D" id="2.40.440.10">
    <property type="entry name" value="L,D-transpeptidase catalytic domain-like"/>
    <property type="match status" value="1"/>
</dbReference>
<evidence type="ECO:0000256" key="2">
    <source>
        <dbReference type="ARBA" id="ARBA00005992"/>
    </source>
</evidence>
<dbReference type="GO" id="GO:0008360">
    <property type="term" value="P:regulation of cell shape"/>
    <property type="evidence" value="ECO:0007669"/>
    <property type="project" value="UniProtKB-UniRule"/>
</dbReference>
<dbReference type="GO" id="GO:0071972">
    <property type="term" value="F:peptidoglycan L,D-transpeptidase activity"/>
    <property type="evidence" value="ECO:0007669"/>
    <property type="project" value="TreeGrafter"/>
</dbReference>
<proteinExistence type="inferred from homology"/>
<evidence type="ECO:0000256" key="6">
    <source>
        <dbReference type="ARBA" id="ARBA00023316"/>
    </source>
</evidence>
<dbReference type="GO" id="GO:0071555">
    <property type="term" value="P:cell wall organization"/>
    <property type="evidence" value="ECO:0007669"/>
    <property type="project" value="UniProtKB-UniRule"/>
</dbReference>
<dbReference type="UniPathway" id="UPA00219"/>
<feature type="domain" description="L,D-TPase catalytic" evidence="8">
    <location>
        <begin position="44"/>
        <end position="153"/>
    </location>
</feature>
<keyword evidence="6 7" id="KW-0961">Cell wall biogenesis/degradation</keyword>
<name>A0A1X4N8H4_9RHOB</name>
<dbReference type="InterPro" id="IPR050979">
    <property type="entry name" value="LD-transpeptidase"/>
</dbReference>
<keyword evidence="4 7" id="KW-0133">Cell shape</keyword>
<sequence length="316" mass="34478">MLAGLTTGVGMLALPGAAEIIIDIDAMKPGEFAWHPEMSPHGSVAIIVSLPEQRVHVYRNGIRIAVSTCSTGKPGHETPTGIFTILQKDKDHRSSTYNNAPMPNMNRLTWDGVALHAGKLPGYPASHGCVRLPMAFSERLFTITHVGTPVIIAGSHTDPWELTHPGRLLTGGAEGRMEMAVAELDMEHHPSDWPVDASYPVSTLLASSAERRIYLFSNGREIASESISIAGNGPFGEHVLILERHGNVVKWVGITHHPDPMQPQKPEESVVDRIQVSDAFNRQLRSVLHPGMTMIVSDLPSHPDRRSDEDFVILSS</sequence>
<dbReference type="Pfam" id="PF03734">
    <property type="entry name" value="YkuD"/>
    <property type="match status" value="1"/>
</dbReference>
<dbReference type="GO" id="GO:0016740">
    <property type="term" value="F:transferase activity"/>
    <property type="evidence" value="ECO:0007669"/>
    <property type="project" value="UniProtKB-KW"/>
</dbReference>
<organism evidence="9 10">
    <name type="scientific">Marivita geojedonensis</name>
    <dbReference type="NCBI Taxonomy" id="1123756"/>
    <lineage>
        <taxon>Bacteria</taxon>
        <taxon>Pseudomonadati</taxon>
        <taxon>Pseudomonadota</taxon>
        <taxon>Alphaproteobacteria</taxon>
        <taxon>Rhodobacterales</taxon>
        <taxon>Roseobacteraceae</taxon>
        <taxon>Marivita</taxon>
    </lineage>
</organism>
<dbReference type="GO" id="GO:0005576">
    <property type="term" value="C:extracellular region"/>
    <property type="evidence" value="ECO:0007669"/>
    <property type="project" value="TreeGrafter"/>
</dbReference>
<dbReference type="InterPro" id="IPR005490">
    <property type="entry name" value="LD_TPept_cat_dom"/>
</dbReference>
<evidence type="ECO:0000259" key="8">
    <source>
        <dbReference type="PROSITE" id="PS52029"/>
    </source>
</evidence>
<accession>A0A1X4N8H4</accession>
<dbReference type="NCBIfam" id="NF004785">
    <property type="entry name" value="PRK06132.1-2"/>
    <property type="match status" value="1"/>
</dbReference>
<reference evidence="9 10" key="1">
    <citation type="submission" date="2014-03" db="EMBL/GenBank/DDBJ databases">
        <title>The draft genome sequence of Marivita geojedonensis KCTC 23882.</title>
        <authorList>
            <person name="Lai Q."/>
            <person name="Shao Z."/>
        </authorList>
    </citation>
    <scope>NUCLEOTIDE SEQUENCE [LARGE SCALE GENOMIC DNA]</scope>
    <source>
        <strain evidence="9 10">DPG-138</strain>
    </source>
</reference>
<evidence type="ECO:0000256" key="4">
    <source>
        <dbReference type="ARBA" id="ARBA00022960"/>
    </source>
</evidence>
<dbReference type="PANTHER" id="PTHR30582:SF2">
    <property type="entry name" value="L,D-TRANSPEPTIDASE YCIB-RELATED"/>
    <property type="match status" value="1"/>
</dbReference>
<gene>
    <name evidence="9" type="ORF">MGEO_20450</name>
</gene>
<feature type="active site" description="Proton donor/acceptor" evidence="7">
    <location>
        <position position="116"/>
    </location>
</feature>
<dbReference type="PIRSF" id="PIRSF029342">
    <property type="entry name" value="UCP029342_ErfK/YbiS/YcfS/YnhG"/>
    <property type="match status" value="1"/>
</dbReference>
<protein>
    <recommendedName>
        <fullName evidence="8">L,D-TPase catalytic domain-containing protein</fullName>
    </recommendedName>
</protein>
<dbReference type="GO" id="GO:0018104">
    <property type="term" value="P:peptidoglycan-protein cross-linking"/>
    <property type="evidence" value="ECO:0007669"/>
    <property type="project" value="TreeGrafter"/>
</dbReference>
<dbReference type="InterPro" id="IPR016915">
    <property type="entry name" value="UCP029342"/>
</dbReference>
<evidence type="ECO:0000256" key="7">
    <source>
        <dbReference type="PROSITE-ProRule" id="PRU01373"/>
    </source>
</evidence>
<dbReference type="AlphaFoldDB" id="A0A1X4N8H4"/>
<keyword evidence="5 7" id="KW-0573">Peptidoglycan synthesis</keyword>
<dbReference type="PROSITE" id="PS52029">
    <property type="entry name" value="LD_TPASE"/>
    <property type="match status" value="1"/>
</dbReference>
<keyword evidence="10" id="KW-1185">Reference proteome</keyword>
<dbReference type="SUPFAM" id="SSF141523">
    <property type="entry name" value="L,D-transpeptidase catalytic domain-like"/>
    <property type="match status" value="1"/>
</dbReference>
<comment type="similarity">
    <text evidence="2">Belongs to the YkuD family.</text>
</comment>
<keyword evidence="3" id="KW-0808">Transferase</keyword>
<dbReference type="PANTHER" id="PTHR30582">
    <property type="entry name" value="L,D-TRANSPEPTIDASE"/>
    <property type="match status" value="1"/>
</dbReference>
<comment type="pathway">
    <text evidence="1 7">Cell wall biogenesis; peptidoglycan biosynthesis.</text>
</comment>
<evidence type="ECO:0000313" key="9">
    <source>
        <dbReference type="EMBL" id="OSQ42532.1"/>
    </source>
</evidence>
<feature type="active site" description="Nucleophile" evidence="7">
    <location>
        <position position="129"/>
    </location>
</feature>